<name>A0ABU8H3H1_9SPHN</name>
<keyword evidence="1" id="KW-0472">Membrane</keyword>
<dbReference type="RefSeq" id="WP_152542217.1">
    <property type="nucleotide sequence ID" value="NZ_JBBBDM010000003.1"/>
</dbReference>
<proteinExistence type="predicted"/>
<keyword evidence="1" id="KW-1133">Transmembrane helix</keyword>
<keyword evidence="3" id="KW-1185">Reference proteome</keyword>
<keyword evidence="1" id="KW-0812">Transmembrane</keyword>
<reference evidence="2 3" key="1">
    <citation type="journal article" date="2013" name="Int. J. Syst. Evol. Microbiol.">
        <title>Sphingomonas kyungheensis sp. nov., a bacterium with ginsenoside-converting activity isolated from soil of a ginseng field.</title>
        <authorList>
            <person name="Son H.M."/>
            <person name="Yang J.E."/>
            <person name="Park Y."/>
            <person name="Han C.K."/>
            <person name="Kim S.G."/>
            <person name="Kook M."/>
            <person name="Yi T.H."/>
        </authorList>
    </citation>
    <scope>NUCLEOTIDE SEQUENCE [LARGE SCALE GENOMIC DNA]</scope>
    <source>
        <strain evidence="2 3">LMG 26582</strain>
    </source>
</reference>
<dbReference type="EMBL" id="JBBBDM010000003">
    <property type="protein sequence ID" value="MEI5687574.1"/>
    <property type="molecule type" value="Genomic_DNA"/>
</dbReference>
<evidence type="ECO:0000313" key="2">
    <source>
        <dbReference type="EMBL" id="MEI5687574.1"/>
    </source>
</evidence>
<comment type="caution">
    <text evidence="2">The sequence shown here is derived from an EMBL/GenBank/DDBJ whole genome shotgun (WGS) entry which is preliminary data.</text>
</comment>
<feature type="transmembrane region" description="Helical" evidence="1">
    <location>
        <begin position="41"/>
        <end position="63"/>
    </location>
</feature>
<evidence type="ECO:0000313" key="3">
    <source>
        <dbReference type="Proteomes" id="UP001367771"/>
    </source>
</evidence>
<accession>A0ABU8H3H1</accession>
<sequence length="67" mass="7504">MQDPLSPAERRMLHVLHRSWLIPAVVKNAVRREYAQGNPGLALGFLALWQVAFYGATTGLVLAMMRL</sequence>
<protein>
    <submittedName>
        <fullName evidence="2">Uncharacterized protein</fullName>
    </submittedName>
</protein>
<evidence type="ECO:0000256" key="1">
    <source>
        <dbReference type="SAM" id="Phobius"/>
    </source>
</evidence>
<dbReference type="Proteomes" id="UP001367771">
    <property type="component" value="Unassembled WGS sequence"/>
</dbReference>
<gene>
    <name evidence="2" type="ORF">V8201_10850</name>
</gene>
<organism evidence="2 3">
    <name type="scientific">Sphingomonas kyungheensis</name>
    <dbReference type="NCBI Taxonomy" id="1069987"/>
    <lineage>
        <taxon>Bacteria</taxon>
        <taxon>Pseudomonadati</taxon>
        <taxon>Pseudomonadota</taxon>
        <taxon>Alphaproteobacteria</taxon>
        <taxon>Sphingomonadales</taxon>
        <taxon>Sphingomonadaceae</taxon>
        <taxon>Sphingomonas</taxon>
    </lineage>
</organism>